<protein>
    <submittedName>
        <fullName evidence="1">Uncharacterized protein</fullName>
    </submittedName>
</protein>
<keyword evidence="2" id="KW-1185">Reference proteome</keyword>
<evidence type="ECO:0000313" key="2">
    <source>
        <dbReference type="Proteomes" id="UP000054516"/>
    </source>
</evidence>
<name>A0A1W2TC78_ROSNE</name>
<dbReference type="Proteomes" id="UP000054516">
    <property type="component" value="Unassembled WGS sequence"/>
</dbReference>
<dbReference type="AlphaFoldDB" id="A0A1W2TC78"/>
<evidence type="ECO:0000313" key="1">
    <source>
        <dbReference type="EMBL" id="GAP85562.2"/>
    </source>
</evidence>
<gene>
    <name evidence="1" type="ORF">SAMD00023353_1301820</name>
</gene>
<organism evidence="1">
    <name type="scientific">Rosellinia necatrix</name>
    <name type="common">White root-rot fungus</name>
    <dbReference type="NCBI Taxonomy" id="77044"/>
    <lineage>
        <taxon>Eukaryota</taxon>
        <taxon>Fungi</taxon>
        <taxon>Dikarya</taxon>
        <taxon>Ascomycota</taxon>
        <taxon>Pezizomycotina</taxon>
        <taxon>Sordariomycetes</taxon>
        <taxon>Xylariomycetidae</taxon>
        <taxon>Xylariales</taxon>
        <taxon>Xylariaceae</taxon>
        <taxon>Rosellinia</taxon>
    </lineage>
</organism>
<accession>A0A1W2TC78</accession>
<proteinExistence type="predicted"/>
<dbReference type="EMBL" id="DF977458">
    <property type="protein sequence ID" value="GAP85562.2"/>
    <property type="molecule type" value="Genomic_DNA"/>
</dbReference>
<reference evidence="1" key="1">
    <citation type="submission" date="2016-03" db="EMBL/GenBank/DDBJ databases">
        <title>Draft genome sequence of Rosellinia necatrix.</title>
        <authorList>
            <person name="Kanematsu S."/>
        </authorList>
    </citation>
    <scope>NUCLEOTIDE SEQUENCE [LARGE SCALE GENOMIC DNA]</scope>
    <source>
        <strain evidence="1">W97</strain>
    </source>
</reference>
<sequence>MDMNGGVGTAVVEQVRELAVNAVFQQELDDSPHIERRGERKCRFQILSCGIGAGCLANRHMHKVTTVTFVFCGGLTLCGGDMMSPLTHYTMQ</sequence>